<dbReference type="Proteomes" id="UP000680656">
    <property type="component" value="Chromosome"/>
</dbReference>
<name>A0A8E7B338_9EURY</name>
<accession>A0A8E7B338</accession>
<dbReference type="GeneID" id="65567885"/>
<proteinExistence type="predicted"/>
<dbReference type="Pfam" id="PF06961">
    <property type="entry name" value="DUF1294"/>
    <property type="match status" value="1"/>
</dbReference>
<evidence type="ECO:0000256" key="1">
    <source>
        <dbReference type="SAM" id="Phobius"/>
    </source>
</evidence>
<dbReference type="InterPro" id="IPR010718">
    <property type="entry name" value="DUF1294"/>
</dbReference>
<keyword evidence="1" id="KW-0472">Membrane</keyword>
<sequence length="91" mass="10433">MNEFLLIPYLIINGIAFALFGIDKQRAMQEEYRISEKTLLTIALFGPFGAYGGMRIFRHKIRKPLFSILVPIFILIHVAIYVLIISAYVSL</sequence>
<keyword evidence="3" id="KW-1185">Reference proteome</keyword>
<organism evidence="2 3">
    <name type="scientific">Methanospirillum purgamenti</name>
    <dbReference type="NCBI Taxonomy" id="2834276"/>
    <lineage>
        <taxon>Archaea</taxon>
        <taxon>Methanobacteriati</taxon>
        <taxon>Methanobacteriota</taxon>
        <taxon>Stenosarchaea group</taxon>
        <taxon>Methanomicrobia</taxon>
        <taxon>Methanomicrobiales</taxon>
        <taxon>Methanospirillaceae</taxon>
        <taxon>Methanospirillum</taxon>
    </lineage>
</organism>
<dbReference type="AlphaFoldDB" id="A0A8E7B338"/>
<feature type="transmembrane region" description="Helical" evidence="1">
    <location>
        <begin position="6"/>
        <end position="23"/>
    </location>
</feature>
<gene>
    <name evidence="2" type="ORF">KHC33_05970</name>
</gene>
<feature type="transmembrane region" description="Helical" evidence="1">
    <location>
        <begin position="65"/>
        <end position="89"/>
    </location>
</feature>
<dbReference type="RefSeq" id="WP_214420816.1">
    <property type="nucleotide sequence ID" value="NZ_CP075546.1"/>
</dbReference>
<reference evidence="2 3" key="1">
    <citation type="submission" date="2021-05" db="EMBL/GenBank/DDBJ databases">
        <title>A novel Methanospirillum isolate from a pyrite-forming mixed culture.</title>
        <authorList>
            <person name="Bunk B."/>
            <person name="Sproer C."/>
            <person name="Spring S."/>
            <person name="Pester M."/>
        </authorList>
    </citation>
    <scope>NUCLEOTIDE SEQUENCE [LARGE SCALE GENOMIC DNA]</scope>
    <source>
        <strain evidence="2 3">J.3.6.1-F.2.7.3</strain>
    </source>
</reference>
<keyword evidence="1" id="KW-0812">Transmembrane</keyword>
<keyword evidence="1" id="KW-1133">Transmembrane helix</keyword>
<evidence type="ECO:0000313" key="3">
    <source>
        <dbReference type="Proteomes" id="UP000680656"/>
    </source>
</evidence>
<dbReference type="KEGG" id="mrtj:KHC33_05970"/>
<protein>
    <submittedName>
        <fullName evidence="2">DUF1294 domain-containing protein</fullName>
    </submittedName>
</protein>
<dbReference type="EMBL" id="CP075546">
    <property type="protein sequence ID" value="QVV90039.1"/>
    <property type="molecule type" value="Genomic_DNA"/>
</dbReference>
<evidence type="ECO:0000313" key="2">
    <source>
        <dbReference type="EMBL" id="QVV90039.1"/>
    </source>
</evidence>